<feature type="transmembrane region" description="Helical" evidence="7">
    <location>
        <begin position="320"/>
        <end position="338"/>
    </location>
</feature>
<feature type="transmembrane region" description="Helical" evidence="7">
    <location>
        <begin position="240"/>
        <end position="260"/>
    </location>
</feature>
<reference evidence="12 13" key="1">
    <citation type="submission" date="2020-08" db="EMBL/GenBank/DDBJ databases">
        <title>Genomic Encyclopedia of Type Strains, Phase IV (KMG-IV): sequencing the most valuable type-strain genomes for metagenomic binning, comparative biology and taxonomic classification.</title>
        <authorList>
            <person name="Goeker M."/>
        </authorList>
    </citation>
    <scope>NUCLEOTIDE SEQUENCE [LARGE SCALE GENOMIC DNA]</scope>
    <source>
        <strain evidence="12 13">YC6723</strain>
    </source>
</reference>
<dbReference type="InterPro" id="IPR010920">
    <property type="entry name" value="LSM_dom_sf"/>
</dbReference>
<proteinExistence type="inferred from homology"/>
<evidence type="ECO:0000256" key="2">
    <source>
        <dbReference type="ARBA" id="ARBA00008017"/>
    </source>
</evidence>
<dbReference type="GO" id="GO:0008381">
    <property type="term" value="F:mechanosensitive monoatomic ion channel activity"/>
    <property type="evidence" value="ECO:0007669"/>
    <property type="project" value="UniProtKB-ARBA"/>
</dbReference>
<keyword evidence="8" id="KW-0732">Signal</keyword>
<dbReference type="SUPFAM" id="SSF50182">
    <property type="entry name" value="Sm-like ribonucleoproteins"/>
    <property type="match status" value="1"/>
</dbReference>
<feature type="transmembrane region" description="Helical" evidence="7">
    <location>
        <begin position="597"/>
        <end position="623"/>
    </location>
</feature>
<dbReference type="InterPro" id="IPR011066">
    <property type="entry name" value="MscS_channel_C_sf"/>
</dbReference>
<dbReference type="PANTHER" id="PTHR30347:SF9">
    <property type="entry name" value="MINICONDUCTANCE MECHANOSENSITIVE CHANNEL MSCM"/>
    <property type="match status" value="1"/>
</dbReference>
<dbReference type="EMBL" id="JACIEV010000004">
    <property type="protein sequence ID" value="MBB4153882.1"/>
    <property type="molecule type" value="Genomic_DNA"/>
</dbReference>
<feature type="domain" description="Mechanosensitive ion channel MscS C-terminal" evidence="11">
    <location>
        <begin position="685"/>
        <end position="768"/>
    </location>
</feature>
<dbReference type="Pfam" id="PF21082">
    <property type="entry name" value="MS_channel_3rd"/>
    <property type="match status" value="1"/>
</dbReference>
<keyword evidence="6 7" id="KW-0472">Membrane</keyword>
<dbReference type="PANTHER" id="PTHR30347">
    <property type="entry name" value="POTASSIUM CHANNEL RELATED"/>
    <property type="match status" value="1"/>
</dbReference>
<evidence type="ECO:0000256" key="7">
    <source>
        <dbReference type="SAM" id="Phobius"/>
    </source>
</evidence>
<dbReference type="InterPro" id="IPR006685">
    <property type="entry name" value="MscS_channel_2nd"/>
</dbReference>
<dbReference type="Gene3D" id="3.30.70.100">
    <property type="match status" value="1"/>
</dbReference>
<keyword evidence="4 7" id="KW-0812">Transmembrane</keyword>
<evidence type="ECO:0000313" key="13">
    <source>
        <dbReference type="Proteomes" id="UP000529795"/>
    </source>
</evidence>
<dbReference type="SUPFAM" id="SSF82861">
    <property type="entry name" value="Mechanosensitive channel protein MscS (YggB), transmembrane region"/>
    <property type="match status" value="1"/>
</dbReference>
<feature type="domain" description="DUF3772" evidence="10">
    <location>
        <begin position="122"/>
        <end position="183"/>
    </location>
</feature>
<dbReference type="Pfam" id="PF12607">
    <property type="entry name" value="DUF3772"/>
    <property type="match status" value="1"/>
</dbReference>
<keyword evidence="13" id="KW-1185">Reference proteome</keyword>
<name>A0A840FB69_9SPHN</name>
<evidence type="ECO:0000256" key="5">
    <source>
        <dbReference type="ARBA" id="ARBA00022989"/>
    </source>
</evidence>
<dbReference type="InterPro" id="IPR023408">
    <property type="entry name" value="MscS_beta-dom_sf"/>
</dbReference>
<evidence type="ECO:0000256" key="1">
    <source>
        <dbReference type="ARBA" id="ARBA00004651"/>
    </source>
</evidence>
<dbReference type="InterPro" id="IPR052702">
    <property type="entry name" value="MscS-like_channel"/>
</dbReference>
<evidence type="ECO:0000256" key="4">
    <source>
        <dbReference type="ARBA" id="ARBA00022692"/>
    </source>
</evidence>
<protein>
    <submittedName>
        <fullName evidence="12">Small-conductance mechanosensitive channel</fullName>
    </submittedName>
</protein>
<gene>
    <name evidence="12" type="ORF">GGQ80_001788</name>
</gene>
<feature type="transmembrane region" description="Helical" evidence="7">
    <location>
        <begin position="570"/>
        <end position="591"/>
    </location>
</feature>
<evidence type="ECO:0000256" key="8">
    <source>
        <dbReference type="SAM" id="SignalP"/>
    </source>
</evidence>
<feature type="chain" id="PRO_5032460442" evidence="8">
    <location>
        <begin position="21"/>
        <end position="795"/>
    </location>
</feature>
<feature type="transmembrane region" description="Helical" evidence="7">
    <location>
        <begin position="473"/>
        <end position="494"/>
    </location>
</feature>
<dbReference type="InterPro" id="IPR049278">
    <property type="entry name" value="MS_channel_C"/>
</dbReference>
<dbReference type="RefSeq" id="WP_183983865.1">
    <property type="nucleotide sequence ID" value="NZ_JACIEV010000004.1"/>
</dbReference>
<accession>A0A840FB69</accession>
<feature type="transmembrane region" description="Helical" evidence="7">
    <location>
        <begin position="392"/>
        <end position="414"/>
    </location>
</feature>
<dbReference type="AlphaFoldDB" id="A0A840FB69"/>
<evidence type="ECO:0000259" key="11">
    <source>
        <dbReference type="Pfam" id="PF21082"/>
    </source>
</evidence>
<dbReference type="Proteomes" id="UP000529795">
    <property type="component" value="Unassembled WGS sequence"/>
</dbReference>
<dbReference type="SUPFAM" id="SSF82689">
    <property type="entry name" value="Mechanosensitive channel protein MscS (YggB), C-terminal domain"/>
    <property type="match status" value="1"/>
</dbReference>
<sequence length="795" mass="83998">MTVQRLFLALLLLFTSPAAAQEVSLATASAQLAQAEGDLRSVDRALDGRVDRSDRAALRAKAAAAQAMVRTTTGALEDQLALVDARLAGLGPVAAGTVEAPEIRRQRAQLQQQRGVLDAAAKRGRLAAVEAEQLIDEIARAQAEQLNQTLSTRSPSPLSPGFWTALVEAMPRDLRRVDGFVRQGAEQIARQWRGGLPWQAPAGLVAALILLLPLQKLGRRVGQRYLIGNTPGHRVRRSGYAIWSVIVGTVAPLLAAAVLVQGLRWAGLLPERWSGLLDGIVFASGFAGFVAALGGAVLMRSQPSWRVAPIADETARRLRPLSWMLAALTFATVMVEVFNRTIGVSRAATIAAQTLEAVLHLGLIGWFLLLLGRLRAERAARGDLDGASASAGLLSLVAWLLVGLATLALLIGYIGFSLTVARMIVWALVLGAALYLLMRAADDAATSVFNRDSRVGATLMHGLGLRGSVVDQFGLLLSAVVRVALVLLALSMLLSPFGADGIGTLFGRLGVLAQGIKIGGLSIAPGAILRAIVVLFVGLALVRAFLGWLEKRYLPATDLDGSGRNSISLVARYVGIALAVIWGLASLGIGIERIALLLSALSVGIGFGLQAITSNFVSGLILLAERPIKIGDWVRVGQDEGDVKRISVRSTEIALADHSTLIVPNSELITKSVINKTLAAPLGRVQIQFSVPLGTDVEQARRIVLDAFVAEEAVVADPAPAVFIDSIADGRVLFNCFAHVGSPRDAYRTRSNVFMALLTRFPDEGIDIGTVPQRLELAAPDGVIAPPAAAPAPPA</sequence>
<dbReference type="Gene3D" id="2.30.30.60">
    <property type="match status" value="1"/>
</dbReference>
<evidence type="ECO:0000259" key="9">
    <source>
        <dbReference type="Pfam" id="PF00924"/>
    </source>
</evidence>
<feature type="domain" description="Mechanosensitive ion channel MscS" evidence="9">
    <location>
        <begin position="612"/>
        <end position="676"/>
    </location>
</feature>
<dbReference type="GO" id="GO:0005886">
    <property type="term" value="C:plasma membrane"/>
    <property type="evidence" value="ECO:0007669"/>
    <property type="project" value="UniProtKB-SubCell"/>
</dbReference>
<feature type="transmembrane region" description="Helical" evidence="7">
    <location>
        <begin position="280"/>
        <end position="299"/>
    </location>
</feature>
<evidence type="ECO:0000313" key="12">
    <source>
        <dbReference type="EMBL" id="MBB4153882.1"/>
    </source>
</evidence>
<comment type="subcellular location">
    <subcellularLocation>
        <location evidence="1">Cell membrane</location>
        <topology evidence="1">Multi-pass membrane protein</topology>
    </subcellularLocation>
</comment>
<feature type="transmembrane region" description="Helical" evidence="7">
    <location>
        <begin position="196"/>
        <end position="214"/>
    </location>
</feature>
<dbReference type="Gene3D" id="1.10.287.1260">
    <property type="match status" value="1"/>
</dbReference>
<keyword evidence="5 7" id="KW-1133">Transmembrane helix</keyword>
<comment type="similarity">
    <text evidence="2">Belongs to the MscS (TC 1.A.23) family.</text>
</comment>
<dbReference type="Pfam" id="PF00924">
    <property type="entry name" value="MS_channel_2nd"/>
    <property type="match status" value="1"/>
</dbReference>
<feature type="signal peptide" evidence="8">
    <location>
        <begin position="1"/>
        <end position="20"/>
    </location>
</feature>
<keyword evidence="3" id="KW-1003">Cell membrane</keyword>
<dbReference type="InterPro" id="IPR011014">
    <property type="entry name" value="MscS_channel_TM-2"/>
</dbReference>
<evidence type="ECO:0000259" key="10">
    <source>
        <dbReference type="Pfam" id="PF12607"/>
    </source>
</evidence>
<evidence type="ECO:0000256" key="6">
    <source>
        <dbReference type="ARBA" id="ARBA00023136"/>
    </source>
</evidence>
<dbReference type="InterPro" id="IPR022249">
    <property type="entry name" value="DUF3772"/>
</dbReference>
<feature type="transmembrane region" description="Helical" evidence="7">
    <location>
        <begin position="420"/>
        <end position="438"/>
    </location>
</feature>
<feature type="transmembrane region" description="Helical" evidence="7">
    <location>
        <begin position="350"/>
        <end position="371"/>
    </location>
</feature>
<comment type="caution">
    <text evidence="12">The sequence shown here is derived from an EMBL/GenBank/DDBJ whole genome shotgun (WGS) entry which is preliminary data.</text>
</comment>
<organism evidence="12 13">
    <name type="scientific">Sphingomonas jinjuensis</name>
    <dbReference type="NCBI Taxonomy" id="535907"/>
    <lineage>
        <taxon>Bacteria</taxon>
        <taxon>Pseudomonadati</taxon>
        <taxon>Pseudomonadota</taxon>
        <taxon>Alphaproteobacteria</taxon>
        <taxon>Sphingomonadales</taxon>
        <taxon>Sphingomonadaceae</taxon>
        <taxon>Sphingomonas</taxon>
    </lineage>
</organism>
<evidence type="ECO:0000256" key="3">
    <source>
        <dbReference type="ARBA" id="ARBA00022475"/>
    </source>
</evidence>
<feature type="transmembrane region" description="Helical" evidence="7">
    <location>
        <begin position="527"/>
        <end position="549"/>
    </location>
</feature>